<dbReference type="AlphaFoldDB" id="A0A0B7BWZ6"/>
<feature type="region of interest" description="Disordered" evidence="4">
    <location>
        <begin position="28"/>
        <end position="68"/>
    </location>
</feature>
<evidence type="ECO:0000256" key="3">
    <source>
        <dbReference type="ARBA" id="ARBA00023136"/>
    </source>
</evidence>
<feature type="compositionally biased region" description="Low complexity" evidence="4">
    <location>
        <begin position="51"/>
        <end position="68"/>
    </location>
</feature>
<dbReference type="PANTHER" id="PTHR45738:SF5">
    <property type="entry name" value="POLYPHOSPHOINOSITIDE PHOSPHATASE"/>
    <property type="match status" value="1"/>
</dbReference>
<proteinExistence type="predicted"/>
<organism evidence="6">
    <name type="scientific">Arion vulgaris</name>
    <dbReference type="NCBI Taxonomy" id="1028688"/>
    <lineage>
        <taxon>Eukaryota</taxon>
        <taxon>Metazoa</taxon>
        <taxon>Spiralia</taxon>
        <taxon>Lophotrochozoa</taxon>
        <taxon>Mollusca</taxon>
        <taxon>Gastropoda</taxon>
        <taxon>Heterobranchia</taxon>
        <taxon>Euthyneura</taxon>
        <taxon>Panpulmonata</taxon>
        <taxon>Eupulmonata</taxon>
        <taxon>Stylommatophora</taxon>
        <taxon>Helicina</taxon>
        <taxon>Arionoidea</taxon>
        <taxon>Arionidae</taxon>
        <taxon>Arion</taxon>
    </lineage>
</organism>
<comment type="subcellular location">
    <subcellularLocation>
        <location evidence="1">Endomembrane system</location>
    </subcellularLocation>
</comment>
<feature type="region of interest" description="Disordered" evidence="4">
    <location>
        <begin position="86"/>
        <end position="115"/>
    </location>
</feature>
<keyword evidence="2" id="KW-0378">Hydrolase</keyword>
<evidence type="ECO:0000256" key="4">
    <source>
        <dbReference type="SAM" id="MobiDB-lite"/>
    </source>
</evidence>
<reference evidence="6" key="1">
    <citation type="submission" date="2014-12" db="EMBL/GenBank/DDBJ databases">
        <title>Insight into the proteome of Arion vulgaris.</title>
        <authorList>
            <person name="Aradska J."/>
            <person name="Bulat T."/>
            <person name="Smidak R."/>
            <person name="Sarate P."/>
            <person name="Gangsoo J."/>
            <person name="Sialana F."/>
            <person name="Bilban M."/>
            <person name="Lubec G."/>
        </authorList>
    </citation>
    <scope>NUCLEOTIDE SEQUENCE</scope>
    <source>
        <tissue evidence="6">Skin</tissue>
    </source>
</reference>
<dbReference type="GO" id="GO:0043813">
    <property type="term" value="F:phosphatidylinositol-3,5-bisphosphate 5-phosphatase activity"/>
    <property type="evidence" value="ECO:0007669"/>
    <property type="project" value="InterPro"/>
</dbReference>
<dbReference type="InterPro" id="IPR043573">
    <property type="entry name" value="Fig4-like"/>
</dbReference>
<name>A0A0B7BWZ6_9EUPU</name>
<evidence type="ECO:0000256" key="1">
    <source>
        <dbReference type="ARBA" id="ARBA00004308"/>
    </source>
</evidence>
<gene>
    <name evidence="6" type="primary">ORF213188</name>
</gene>
<dbReference type="GO" id="GO:0046856">
    <property type="term" value="P:phosphatidylinositol dephosphorylation"/>
    <property type="evidence" value="ECO:0007669"/>
    <property type="project" value="InterPro"/>
</dbReference>
<feature type="non-terminal residue" evidence="6">
    <location>
        <position position="157"/>
    </location>
</feature>
<dbReference type="PANTHER" id="PTHR45738">
    <property type="entry name" value="POLYPHOSPHOINOSITIDE PHOSPHATASE"/>
    <property type="match status" value="1"/>
</dbReference>
<feature type="compositionally biased region" description="Basic residues" evidence="4">
    <location>
        <begin position="36"/>
        <end position="46"/>
    </location>
</feature>
<dbReference type="Pfam" id="PF02383">
    <property type="entry name" value="Syja_N"/>
    <property type="match status" value="1"/>
</dbReference>
<protein>
    <recommendedName>
        <fullName evidence="5">SAC domain-containing protein</fullName>
    </recommendedName>
</protein>
<evidence type="ECO:0000259" key="5">
    <source>
        <dbReference type="PROSITE" id="PS50275"/>
    </source>
</evidence>
<dbReference type="InterPro" id="IPR002013">
    <property type="entry name" value="SAC_dom"/>
</dbReference>
<sequence>QNFDLSSNFYFSYSYDLTHTLQFNMTPVCTPDPGRGHRTNTAKRKTPQANQSSSQPQQSTRRSPPRVSALWTDDSNAEFAVLPTMSGEVQEEEAGREQVLVESASSKQPTDKTKDNKTEQVVYAVKTTPCRKFVWNNHLLNGFEGHVHADWILYIIH</sequence>
<keyword evidence="3" id="KW-0472">Membrane</keyword>
<accession>A0A0B7BWZ6</accession>
<dbReference type="EMBL" id="HACG01049855">
    <property type="protein sequence ID" value="CEK96720.1"/>
    <property type="molecule type" value="Transcribed_RNA"/>
</dbReference>
<evidence type="ECO:0000313" key="6">
    <source>
        <dbReference type="EMBL" id="CEK96720.1"/>
    </source>
</evidence>
<dbReference type="GO" id="GO:0012505">
    <property type="term" value="C:endomembrane system"/>
    <property type="evidence" value="ECO:0007669"/>
    <property type="project" value="UniProtKB-SubCell"/>
</dbReference>
<feature type="domain" description="SAC" evidence="5">
    <location>
        <begin position="1"/>
        <end position="157"/>
    </location>
</feature>
<evidence type="ECO:0000256" key="2">
    <source>
        <dbReference type="ARBA" id="ARBA00022801"/>
    </source>
</evidence>
<dbReference type="PROSITE" id="PS50275">
    <property type="entry name" value="SAC"/>
    <property type="match status" value="1"/>
</dbReference>
<feature type="non-terminal residue" evidence="6">
    <location>
        <position position="1"/>
    </location>
</feature>